<dbReference type="GO" id="GO:0046872">
    <property type="term" value="F:metal ion binding"/>
    <property type="evidence" value="ECO:0007669"/>
    <property type="project" value="UniProtKB-KW"/>
</dbReference>
<organism evidence="13 14">
    <name type="scientific">Nocardioides gansuensis</name>
    <dbReference type="NCBI Taxonomy" id="2138300"/>
    <lineage>
        <taxon>Bacteria</taxon>
        <taxon>Bacillati</taxon>
        <taxon>Actinomycetota</taxon>
        <taxon>Actinomycetes</taxon>
        <taxon>Propionibacteriales</taxon>
        <taxon>Nocardioidaceae</taxon>
        <taxon>Nocardioides</taxon>
    </lineage>
</organism>
<dbReference type="PANTHER" id="PTHR35457:SF1">
    <property type="entry name" value="HEME A SYNTHASE"/>
    <property type="match status" value="1"/>
</dbReference>
<sequence>MGVTVAPTSHRPRWLWPLAVANLVANVGIVVTGGAVRLTGSGLGCPTWPRCTEESYVVHGELGIHGAIEFGNRMLTFVLVVIAVACWVATLASLVRTWRSRRDWRPFVLATVIALGIPAQAIIGGVTVLTDLNPWVVSLHLLVSMAIVGVCVALLDELRGPERVASTQPLQRLTWLVLALAWVVLYLGTVVTGSGPHSGDLESRRTGLDPQLMSHVHAIAVYALVAATLGLVVWARGGGQQPLASAAGGLLLLELAQGLLGFVQYWTDLPVLLVGLHMLGAALVSAAVTWVVLAGRARTSA</sequence>
<feature type="transmembrane region" description="Helical" evidence="12">
    <location>
        <begin position="107"/>
        <end position="129"/>
    </location>
</feature>
<feature type="transmembrane region" description="Helical" evidence="12">
    <location>
        <begin position="74"/>
        <end position="95"/>
    </location>
</feature>
<evidence type="ECO:0000313" key="14">
    <source>
        <dbReference type="Proteomes" id="UP000246018"/>
    </source>
</evidence>
<dbReference type="InterPro" id="IPR050450">
    <property type="entry name" value="COX15/CtaA_HemeA_synthase"/>
</dbReference>
<keyword evidence="7" id="KW-0408">Iron</keyword>
<feature type="transmembrane region" description="Helical" evidence="12">
    <location>
        <begin position="135"/>
        <end position="155"/>
    </location>
</feature>
<evidence type="ECO:0000256" key="4">
    <source>
        <dbReference type="ARBA" id="ARBA00022723"/>
    </source>
</evidence>
<keyword evidence="14" id="KW-1185">Reference proteome</keyword>
<keyword evidence="3 12" id="KW-0812">Transmembrane</keyword>
<keyword evidence="6" id="KW-0560">Oxidoreductase</keyword>
<feature type="transmembrane region" description="Helical" evidence="12">
    <location>
        <begin position="272"/>
        <end position="293"/>
    </location>
</feature>
<accession>A0A2T8FB44</accession>
<name>A0A2T8FB44_9ACTN</name>
<dbReference type="GO" id="GO:0016020">
    <property type="term" value="C:membrane"/>
    <property type="evidence" value="ECO:0007669"/>
    <property type="project" value="UniProtKB-SubCell"/>
</dbReference>
<keyword evidence="9 12" id="KW-0472">Membrane</keyword>
<dbReference type="InterPro" id="IPR003780">
    <property type="entry name" value="COX15/CtaA_fam"/>
</dbReference>
<evidence type="ECO:0000256" key="3">
    <source>
        <dbReference type="ARBA" id="ARBA00022692"/>
    </source>
</evidence>
<reference evidence="13 14" key="1">
    <citation type="submission" date="2018-04" db="EMBL/GenBank/DDBJ databases">
        <title>Genome of Nocardioides gansuensis WSJ-1.</title>
        <authorList>
            <person name="Wu S."/>
            <person name="Wang G."/>
        </authorList>
    </citation>
    <scope>NUCLEOTIDE SEQUENCE [LARGE SCALE GENOMIC DNA]</scope>
    <source>
        <strain evidence="13 14">WSJ-1</strain>
    </source>
</reference>
<feature type="transmembrane region" description="Helical" evidence="12">
    <location>
        <begin position="215"/>
        <end position="235"/>
    </location>
</feature>
<comment type="caution">
    <text evidence="13">The sequence shown here is derived from an EMBL/GenBank/DDBJ whole genome shotgun (WGS) entry which is preliminary data.</text>
</comment>
<proteinExistence type="predicted"/>
<dbReference type="OrthoDB" id="5241540at2"/>
<dbReference type="GO" id="GO:0006784">
    <property type="term" value="P:heme A biosynthetic process"/>
    <property type="evidence" value="ECO:0007669"/>
    <property type="project" value="InterPro"/>
</dbReference>
<feature type="transmembrane region" description="Helical" evidence="12">
    <location>
        <begin position="175"/>
        <end position="195"/>
    </location>
</feature>
<comment type="subcellular location">
    <subcellularLocation>
        <location evidence="1">Membrane</location>
        <topology evidence="1">Multi-pass membrane protein</topology>
    </subcellularLocation>
</comment>
<dbReference type="GO" id="GO:0016491">
    <property type="term" value="F:oxidoreductase activity"/>
    <property type="evidence" value="ECO:0007669"/>
    <property type="project" value="UniProtKB-KW"/>
</dbReference>
<evidence type="ECO:0000256" key="11">
    <source>
        <dbReference type="ARBA" id="ARBA00023444"/>
    </source>
</evidence>
<evidence type="ECO:0000256" key="10">
    <source>
        <dbReference type="ARBA" id="ARBA00023157"/>
    </source>
</evidence>
<evidence type="ECO:0000256" key="1">
    <source>
        <dbReference type="ARBA" id="ARBA00004141"/>
    </source>
</evidence>
<gene>
    <name evidence="13" type="ORF">DDE18_11440</name>
</gene>
<protein>
    <submittedName>
        <fullName evidence="13">Heme A synthase</fullName>
    </submittedName>
</protein>
<feature type="transmembrane region" description="Helical" evidence="12">
    <location>
        <begin position="247"/>
        <end position="266"/>
    </location>
</feature>
<evidence type="ECO:0000256" key="8">
    <source>
        <dbReference type="ARBA" id="ARBA00023133"/>
    </source>
</evidence>
<feature type="transmembrane region" description="Helical" evidence="12">
    <location>
        <begin position="14"/>
        <end position="36"/>
    </location>
</feature>
<keyword evidence="2" id="KW-1003">Cell membrane</keyword>
<evidence type="ECO:0000256" key="6">
    <source>
        <dbReference type="ARBA" id="ARBA00023002"/>
    </source>
</evidence>
<evidence type="ECO:0000256" key="7">
    <source>
        <dbReference type="ARBA" id="ARBA00023004"/>
    </source>
</evidence>
<comment type="pathway">
    <text evidence="11">Porphyrin-containing compound metabolism.</text>
</comment>
<evidence type="ECO:0000313" key="13">
    <source>
        <dbReference type="EMBL" id="PVG82948.1"/>
    </source>
</evidence>
<evidence type="ECO:0000256" key="5">
    <source>
        <dbReference type="ARBA" id="ARBA00022989"/>
    </source>
</evidence>
<keyword evidence="4" id="KW-0479">Metal-binding</keyword>
<evidence type="ECO:0000256" key="9">
    <source>
        <dbReference type="ARBA" id="ARBA00023136"/>
    </source>
</evidence>
<dbReference type="Proteomes" id="UP000246018">
    <property type="component" value="Unassembled WGS sequence"/>
</dbReference>
<keyword evidence="5 12" id="KW-1133">Transmembrane helix</keyword>
<dbReference type="EMBL" id="QDGZ01000004">
    <property type="protein sequence ID" value="PVG82948.1"/>
    <property type="molecule type" value="Genomic_DNA"/>
</dbReference>
<dbReference type="PANTHER" id="PTHR35457">
    <property type="entry name" value="HEME A SYNTHASE"/>
    <property type="match status" value="1"/>
</dbReference>
<dbReference type="Pfam" id="PF02628">
    <property type="entry name" value="COX15-CtaA"/>
    <property type="match status" value="2"/>
</dbReference>
<evidence type="ECO:0000256" key="2">
    <source>
        <dbReference type="ARBA" id="ARBA00022475"/>
    </source>
</evidence>
<keyword evidence="8" id="KW-0350">Heme biosynthesis</keyword>
<keyword evidence="10" id="KW-1015">Disulfide bond</keyword>
<evidence type="ECO:0000256" key="12">
    <source>
        <dbReference type="SAM" id="Phobius"/>
    </source>
</evidence>
<dbReference type="AlphaFoldDB" id="A0A2T8FB44"/>